<feature type="coiled-coil region" evidence="9">
    <location>
        <begin position="165"/>
        <end position="192"/>
    </location>
</feature>
<dbReference type="Proteomes" id="UP000523955">
    <property type="component" value="Unassembled WGS sequence"/>
</dbReference>
<dbReference type="Gene3D" id="1.10.287.130">
    <property type="match status" value="1"/>
</dbReference>
<dbReference type="Pfam" id="PF01590">
    <property type="entry name" value="GAF"/>
    <property type="match status" value="1"/>
</dbReference>
<evidence type="ECO:0000256" key="5">
    <source>
        <dbReference type="ARBA" id="ARBA00022679"/>
    </source>
</evidence>
<accession>A0A7X0RDR5</accession>
<keyword evidence="5" id="KW-0808">Transferase</keyword>
<dbReference type="RefSeq" id="WP_185254450.1">
    <property type="nucleotide sequence ID" value="NZ_JACKXE010000001.1"/>
</dbReference>
<reference evidence="11 12" key="1">
    <citation type="submission" date="2020-08" db="EMBL/GenBank/DDBJ databases">
        <authorList>
            <person name="Seo M.-J."/>
        </authorList>
    </citation>
    <scope>NUCLEOTIDE SEQUENCE [LARGE SCALE GENOMIC DNA]</scope>
    <source>
        <strain evidence="11 12">KIGAM211</strain>
    </source>
</reference>
<dbReference type="Pfam" id="PF00512">
    <property type="entry name" value="HisKA"/>
    <property type="match status" value="1"/>
</dbReference>
<dbReference type="PRINTS" id="PR00344">
    <property type="entry name" value="BCTRLSENSOR"/>
</dbReference>
<protein>
    <recommendedName>
        <fullName evidence="8">Sensor-like histidine kinase SenX3</fullName>
        <ecNumber evidence="3">2.7.13.3</ecNumber>
    </recommendedName>
</protein>
<dbReference type="InterPro" id="IPR003594">
    <property type="entry name" value="HATPase_dom"/>
</dbReference>
<evidence type="ECO:0000256" key="6">
    <source>
        <dbReference type="ARBA" id="ARBA00022777"/>
    </source>
</evidence>
<dbReference type="PANTHER" id="PTHR42878">
    <property type="entry name" value="TWO-COMPONENT HISTIDINE KINASE"/>
    <property type="match status" value="1"/>
</dbReference>
<dbReference type="SMART" id="SM00065">
    <property type="entry name" value="GAF"/>
    <property type="match status" value="1"/>
</dbReference>
<dbReference type="InterPro" id="IPR036890">
    <property type="entry name" value="HATPase_C_sf"/>
</dbReference>
<dbReference type="SUPFAM" id="SSF55781">
    <property type="entry name" value="GAF domain-like"/>
    <property type="match status" value="1"/>
</dbReference>
<dbReference type="GO" id="GO:0000155">
    <property type="term" value="F:phosphorelay sensor kinase activity"/>
    <property type="evidence" value="ECO:0007669"/>
    <property type="project" value="InterPro"/>
</dbReference>
<evidence type="ECO:0000256" key="3">
    <source>
        <dbReference type="ARBA" id="ARBA00012438"/>
    </source>
</evidence>
<evidence type="ECO:0000256" key="7">
    <source>
        <dbReference type="ARBA" id="ARBA00023012"/>
    </source>
</evidence>
<keyword evidence="6 11" id="KW-0418">Kinase</keyword>
<dbReference type="PROSITE" id="PS50109">
    <property type="entry name" value="HIS_KIN"/>
    <property type="match status" value="1"/>
</dbReference>
<comment type="subcellular location">
    <subcellularLocation>
        <location evidence="2">Cell membrane</location>
    </subcellularLocation>
</comment>
<dbReference type="GO" id="GO:0007234">
    <property type="term" value="P:osmosensory signaling via phosphorelay pathway"/>
    <property type="evidence" value="ECO:0007669"/>
    <property type="project" value="TreeGrafter"/>
</dbReference>
<name>A0A7X0RDR5_9ACTN</name>
<dbReference type="GO" id="GO:0030295">
    <property type="term" value="F:protein kinase activator activity"/>
    <property type="evidence" value="ECO:0007669"/>
    <property type="project" value="TreeGrafter"/>
</dbReference>
<keyword evidence="7" id="KW-0902">Two-component regulatory system</keyword>
<dbReference type="InterPro" id="IPR036097">
    <property type="entry name" value="HisK_dim/P_sf"/>
</dbReference>
<sequence length="403" mass="43606">MIELERDELRVAEIGKYRVLIDPPRKDLMALVEVAAQVAGVPMATINLITDTEQHQVAVHGFDASVCSREDSMCNLVLHLGHPVIVPDASKDDRFKDNPFVTGVIGDVRFYASHQLVTPDDVVIGTLCVFDVVPRTLSTEQERALTGLADRIVDLLELELRTRELSSSLTELQLAQAELKRSNEQLAAFAGQVSHDLRNPLTAVSMSLKMIGESVEGDDAEPDAAEIGWLVKRAIGGSDRMQSLIDDLLSFARLGGELQRVDVDLTRVAGDVLEDLSLALQGATVDVEVLPVVTGDPVQLRAVLQNLVANAAKFTRPGEKAQIAITAQHVGDVWRVEVSDHGLGIAPEDRDRVFQPLARVDDEVDGSGIGLTTCRRIVEAHGGRIGLTASPSGGTTAWFELPD</sequence>
<dbReference type="InterPro" id="IPR029016">
    <property type="entry name" value="GAF-like_dom_sf"/>
</dbReference>
<feature type="domain" description="Histidine kinase" evidence="10">
    <location>
        <begin position="192"/>
        <end position="403"/>
    </location>
</feature>
<evidence type="ECO:0000256" key="1">
    <source>
        <dbReference type="ARBA" id="ARBA00000085"/>
    </source>
</evidence>
<comment type="caution">
    <text evidence="11">The sequence shown here is derived from an EMBL/GenBank/DDBJ whole genome shotgun (WGS) entry which is preliminary data.</text>
</comment>
<gene>
    <name evidence="11" type="ORF">H5V45_03860</name>
</gene>
<dbReference type="GO" id="GO:0000156">
    <property type="term" value="F:phosphorelay response regulator activity"/>
    <property type="evidence" value="ECO:0007669"/>
    <property type="project" value="TreeGrafter"/>
</dbReference>
<dbReference type="Pfam" id="PF02518">
    <property type="entry name" value="HATPase_c"/>
    <property type="match status" value="1"/>
</dbReference>
<evidence type="ECO:0000313" key="11">
    <source>
        <dbReference type="EMBL" id="MBB6626452.1"/>
    </source>
</evidence>
<dbReference type="GO" id="GO:0005886">
    <property type="term" value="C:plasma membrane"/>
    <property type="evidence" value="ECO:0007669"/>
    <property type="project" value="UniProtKB-SubCell"/>
</dbReference>
<evidence type="ECO:0000313" key="12">
    <source>
        <dbReference type="Proteomes" id="UP000523955"/>
    </source>
</evidence>
<proteinExistence type="predicted"/>
<dbReference type="EMBL" id="JACKXE010000001">
    <property type="protein sequence ID" value="MBB6626452.1"/>
    <property type="molecule type" value="Genomic_DNA"/>
</dbReference>
<evidence type="ECO:0000256" key="8">
    <source>
        <dbReference type="ARBA" id="ARBA00039401"/>
    </source>
</evidence>
<keyword evidence="4" id="KW-0597">Phosphoprotein</keyword>
<dbReference type="Gene3D" id="3.30.450.40">
    <property type="match status" value="1"/>
</dbReference>
<dbReference type="InterPro" id="IPR003018">
    <property type="entry name" value="GAF"/>
</dbReference>
<dbReference type="SUPFAM" id="SSF55874">
    <property type="entry name" value="ATPase domain of HSP90 chaperone/DNA topoisomerase II/histidine kinase"/>
    <property type="match status" value="1"/>
</dbReference>
<dbReference type="Gene3D" id="3.30.565.10">
    <property type="entry name" value="Histidine kinase-like ATPase, C-terminal domain"/>
    <property type="match status" value="1"/>
</dbReference>
<comment type="catalytic activity">
    <reaction evidence="1">
        <text>ATP + protein L-histidine = ADP + protein N-phospho-L-histidine.</text>
        <dbReference type="EC" id="2.7.13.3"/>
    </reaction>
</comment>
<evidence type="ECO:0000256" key="4">
    <source>
        <dbReference type="ARBA" id="ARBA00022553"/>
    </source>
</evidence>
<dbReference type="AlphaFoldDB" id="A0A7X0RDR5"/>
<dbReference type="EC" id="2.7.13.3" evidence="3"/>
<dbReference type="InterPro" id="IPR050351">
    <property type="entry name" value="BphY/WalK/GraS-like"/>
</dbReference>
<keyword evidence="9" id="KW-0175">Coiled coil</keyword>
<evidence type="ECO:0000256" key="9">
    <source>
        <dbReference type="SAM" id="Coils"/>
    </source>
</evidence>
<organism evidence="11 12">
    <name type="scientific">Nocardioides luti</name>
    <dbReference type="NCBI Taxonomy" id="2761101"/>
    <lineage>
        <taxon>Bacteria</taxon>
        <taxon>Bacillati</taxon>
        <taxon>Actinomycetota</taxon>
        <taxon>Actinomycetes</taxon>
        <taxon>Propionibacteriales</taxon>
        <taxon>Nocardioidaceae</taxon>
        <taxon>Nocardioides</taxon>
    </lineage>
</organism>
<dbReference type="CDD" id="cd00082">
    <property type="entry name" value="HisKA"/>
    <property type="match status" value="1"/>
</dbReference>
<dbReference type="PANTHER" id="PTHR42878:SF15">
    <property type="entry name" value="BACTERIOPHYTOCHROME"/>
    <property type="match status" value="1"/>
</dbReference>
<dbReference type="InterPro" id="IPR004358">
    <property type="entry name" value="Sig_transdc_His_kin-like_C"/>
</dbReference>
<dbReference type="SMART" id="SM00388">
    <property type="entry name" value="HisKA"/>
    <property type="match status" value="1"/>
</dbReference>
<evidence type="ECO:0000259" key="10">
    <source>
        <dbReference type="PROSITE" id="PS50109"/>
    </source>
</evidence>
<dbReference type="SUPFAM" id="SSF47384">
    <property type="entry name" value="Homodimeric domain of signal transducing histidine kinase"/>
    <property type="match status" value="1"/>
</dbReference>
<keyword evidence="12" id="KW-1185">Reference proteome</keyword>
<dbReference type="InterPro" id="IPR003661">
    <property type="entry name" value="HisK_dim/P_dom"/>
</dbReference>
<evidence type="ECO:0000256" key="2">
    <source>
        <dbReference type="ARBA" id="ARBA00004236"/>
    </source>
</evidence>
<dbReference type="SMART" id="SM00387">
    <property type="entry name" value="HATPase_c"/>
    <property type="match status" value="1"/>
</dbReference>
<dbReference type="InterPro" id="IPR005467">
    <property type="entry name" value="His_kinase_dom"/>
</dbReference>